<proteinExistence type="predicted"/>
<dbReference type="InterPro" id="IPR011050">
    <property type="entry name" value="Pectin_lyase_fold/virulence"/>
</dbReference>
<keyword evidence="3" id="KW-1185">Reference proteome</keyword>
<accession>A0ABY6BFK7</accession>
<protein>
    <recommendedName>
        <fullName evidence="4">Parallel beta helix pectate lyase-like protein</fullName>
    </recommendedName>
</protein>
<evidence type="ECO:0000256" key="1">
    <source>
        <dbReference type="SAM" id="SignalP"/>
    </source>
</evidence>
<dbReference type="EMBL" id="CP104694">
    <property type="protein sequence ID" value="UXI68809.1"/>
    <property type="molecule type" value="Genomic_DNA"/>
</dbReference>
<organism evidence="2 3">
    <name type="scientific">Tahibacter amnicola</name>
    <dbReference type="NCBI Taxonomy" id="2976241"/>
    <lineage>
        <taxon>Bacteria</taxon>
        <taxon>Pseudomonadati</taxon>
        <taxon>Pseudomonadota</taxon>
        <taxon>Gammaproteobacteria</taxon>
        <taxon>Lysobacterales</taxon>
        <taxon>Rhodanobacteraceae</taxon>
        <taxon>Tahibacter</taxon>
    </lineage>
</organism>
<evidence type="ECO:0000313" key="2">
    <source>
        <dbReference type="EMBL" id="UXI68809.1"/>
    </source>
</evidence>
<feature type="chain" id="PRO_5046565327" description="Parallel beta helix pectate lyase-like protein" evidence="1">
    <location>
        <begin position="27"/>
        <end position="468"/>
    </location>
</feature>
<evidence type="ECO:0008006" key="4">
    <source>
        <dbReference type="Google" id="ProtNLM"/>
    </source>
</evidence>
<dbReference type="RefSeq" id="WP_261695768.1">
    <property type="nucleotide sequence ID" value="NZ_CP104694.1"/>
</dbReference>
<name>A0ABY6BFK7_9GAMM</name>
<reference evidence="2" key="1">
    <citation type="submission" date="2022-09" db="EMBL/GenBank/DDBJ databases">
        <title>Tahibacter sp. nov., isolated from a fresh water.</title>
        <authorList>
            <person name="Baek J.H."/>
            <person name="Lee J.K."/>
            <person name="Kim J.M."/>
            <person name="Jeon C.O."/>
        </authorList>
    </citation>
    <scope>NUCLEOTIDE SEQUENCE</scope>
    <source>
        <strain evidence="2">W38</strain>
    </source>
</reference>
<gene>
    <name evidence="2" type="ORF">N4264_03905</name>
</gene>
<dbReference type="Proteomes" id="UP001064632">
    <property type="component" value="Chromosome"/>
</dbReference>
<feature type="signal peptide" evidence="1">
    <location>
        <begin position="1"/>
        <end position="26"/>
    </location>
</feature>
<dbReference type="SUPFAM" id="SSF51126">
    <property type="entry name" value="Pectin lyase-like"/>
    <property type="match status" value="1"/>
</dbReference>
<sequence length="468" mass="48220">MTLKYLKLRAAALAAATGLAPMLASAAIYTVGPGGTHTTIQGAIDAALASAGNDEVRVHTGTYNEAINVPFTMTTDRLVMSGGWNDGYATQAADGALNTIVSPGANQIAARLGPTGGTLVVDRFHFYGAEVNASGNQGGAGMRIFMSNGDASVTVTGSIFQENVLTGSTGNAVRGAALHADASGGGTLIVSNNQFINNRGVIAQGHSEIIAGAVIQFGCYGTRNCHMLGNTVLNSTADAPGRQVFGMVRVIAGADSTVRFDRNRIEGLVFGSTTSEARPRSLSLEAYTNGSLVARGNRIHAGSPVGTIITGPEVSLNAGDQASILFGDSLVARAPRYAVTTDISSSAVVHLTNLTLADNGYDVYMSSTSSNPAQVSNNLMGSAFDDNTFNGAQLQNNRFGLTLPFVAPSLYDYSLARPVVSVTDSGTNTPVGGLGTVDIAGAARLQGATVDIGAWEDSDRIFADRLDR</sequence>
<keyword evidence="1" id="KW-0732">Signal</keyword>
<dbReference type="InterPro" id="IPR012334">
    <property type="entry name" value="Pectin_lyas_fold"/>
</dbReference>
<evidence type="ECO:0000313" key="3">
    <source>
        <dbReference type="Proteomes" id="UP001064632"/>
    </source>
</evidence>
<dbReference type="Gene3D" id="2.160.20.10">
    <property type="entry name" value="Single-stranded right-handed beta-helix, Pectin lyase-like"/>
    <property type="match status" value="1"/>
</dbReference>